<gene>
    <name evidence="2" type="ORF">B7P43_G18351</name>
</gene>
<feature type="region of interest" description="Disordered" evidence="1">
    <location>
        <begin position="1"/>
        <end position="22"/>
    </location>
</feature>
<keyword evidence="3" id="KW-1185">Reference proteome</keyword>
<protein>
    <submittedName>
        <fullName evidence="2">Uncharacterized protein</fullName>
    </submittedName>
</protein>
<evidence type="ECO:0000256" key="1">
    <source>
        <dbReference type="SAM" id="MobiDB-lite"/>
    </source>
</evidence>
<proteinExistence type="predicted"/>
<dbReference type="EMBL" id="NEVH01012743">
    <property type="protein sequence ID" value="PNF30176.1"/>
    <property type="molecule type" value="Genomic_DNA"/>
</dbReference>
<comment type="caution">
    <text evidence="2">The sequence shown here is derived from an EMBL/GenBank/DDBJ whole genome shotgun (WGS) entry which is preliminary data.</text>
</comment>
<reference evidence="2 3" key="1">
    <citation type="submission" date="2017-12" db="EMBL/GenBank/DDBJ databases">
        <title>Hemimetabolous genomes reveal molecular basis of termite eusociality.</title>
        <authorList>
            <person name="Harrison M.C."/>
            <person name="Jongepier E."/>
            <person name="Robertson H.M."/>
            <person name="Arning N."/>
            <person name="Bitard-Feildel T."/>
            <person name="Chao H."/>
            <person name="Childers C.P."/>
            <person name="Dinh H."/>
            <person name="Doddapaneni H."/>
            <person name="Dugan S."/>
            <person name="Gowin J."/>
            <person name="Greiner C."/>
            <person name="Han Y."/>
            <person name="Hu H."/>
            <person name="Hughes D.S.T."/>
            <person name="Huylmans A.-K."/>
            <person name="Kemena C."/>
            <person name="Kremer L.P.M."/>
            <person name="Lee S.L."/>
            <person name="Lopez-Ezquerra A."/>
            <person name="Mallet L."/>
            <person name="Monroy-Kuhn J.M."/>
            <person name="Moser A."/>
            <person name="Murali S.C."/>
            <person name="Muzny D.M."/>
            <person name="Otani S."/>
            <person name="Piulachs M.-D."/>
            <person name="Poelchau M."/>
            <person name="Qu J."/>
            <person name="Schaub F."/>
            <person name="Wada-Katsumata A."/>
            <person name="Worley K.C."/>
            <person name="Xie Q."/>
            <person name="Ylla G."/>
            <person name="Poulsen M."/>
            <person name="Gibbs R.A."/>
            <person name="Schal C."/>
            <person name="Richards S."/>
            <person name="Belles X."/>
            <person name="Korb J."/>
            <person name="Bornberg-Bauer E."/>
        </authorList>
    </citation>
    <scope>NUCLEOTIDE SEQUENCE [LARGE SCALE GENOMIC DNA]</scope>
    <source>
        <tissue evidence="2">Whole body</tissue>
    </source>
</reference>
<dbReference type="Proteomes" id="UP000235965">
    <property type="component" value="Unassembled WGS sequence"/>
</dbReference>
<dbReference type="AlphaFoldDB" id="A0A2J7QNL2"/>
<dbReference type="InParanoid" id="A0A2J7QNL2"/>
<sequence>MGLTLRASRKTPARTKGAADDTGERCYTSQVASVVDPSSARFHCASTIHAYVHSTTNALITPSGTAGGKSKLGLHPKSVIVAGAWP</sequence>
<evidence type="ECO:0000313" key="2">
    <source>
        <dbReference type="EMBL" id="PNF30176.1"/>
    </source>
</evidence>
<organism evidence="2 3">
    <name type="scientific">Cryptotermes secundus</name>
    <dbReference type="NCBI Taxonomy" id="105785"/>
    <lineage>
        <taxon>Eukaryota</taxon>
        <taxon>Metazoa</taxon>
        <taxon>Ecdysozoa</taxon>
        <taxon>Arthropoda</taxon>
        <taxon>Hexapoda</taxon>
        <taxon>Insecta</taxon>
        <taxon>Pterygota</taxon>
        <taxon>Neoptera</taxon>
        <taxon>Polyneoptera</taxon>
        <taxon>Dictyoptera</taxon>
        <taxon>Blattodea</taxon>
        <taxon>Blattoidea</taxon>
        <taxon>Termitoidae</taxon>
        <taxon>Kalotermitidae</taxon>
        <taxon>Cryptotermitinae</taxon>
        <taxon>Cryptotermes</taxon>
    </lineage>
</organism>
<name>A0A2J7QNL2_9NEOP</name>
<evidence type="ECO:0000313" key="3">
    <source>
        <dbReference type="Proteomes" id="UP000235965"/>
    </source>
</evidence>
<accession>A0A2J7QNL2</accession>